<dbReference type="InterPro" id="IPR011528">
    <property type="entry name" value="NERD"/>
</dbReference>
<keyword evidence="2" id="KW-1185">Reference proteome</keyword>
<accession>A0A8B7CCF2</accession>
<organism evidence="2 3">
    <name type="scientific">Phoenix dactylifera</name>
    <name type="common">Date palm</name>
    <dbReference type="NCBI Taxonomy" id="42345"/>
    <lineage>
        <taxon>Eukaryota</taxon>
        <taxon>Viridiplantae</taxon>
        <taxon>Streptophyta</taxon>
        <taxon>Embryophyta</taxon>
        <taxon>Tracheophyta</taxon>
        <taxon>Spermatophyta</taxon>
        <taxon>Magnoliopsida</taxon>
        <taxon>Liliopsida</taxon>
        <taxon>Arecaceae</taxon>
        <taxon>Coryphoideae</taxon>
        <taxon>Phoeniceae</taxon>
        <taxon>Phoenix</taxon>
    </lineage>
</organism>
<sequence>MWVEIVCGLVVYKLLRRVFYGDDAVPDVDSSDSDASFAVAKRLERLYGGKTFVGLRIPDPDTGVRQHIDVVLVTKREVMVVAVRNFSGFVEVGKDGSWVCTGDKKHKPETHPDPMLEISRQVGILQLYLEQRGVPLPKGHIIGRIVLPNPNCRPTYSIAFQPEVISFDKWRELKPEWKGGVTSWIKDAFHGSKGEMQDGSYQKLSFILSTSPMWDCLKLKGDRNILGEFIEFKGNQDDMQALRNLKRSKVSRFIIQKPSMLGFGRSRIELLYSHRDYRSEGASASEWDEVAVKPNTEFLFQPLNSKKPRKFKLSSAVSLTLSV</sequence>
<evidence type="ECO:0000313" key="3">
    <source>
        <dbReference type="RefSeq" id="XP_008796252.2"/>
    </source>
</evidence>
<dbReference type="Pfam" id="PF08378">
    <property type="entry name" value="NERD"/>
    <property type="match status" value="1"/>
</dbReference>
<dbReference type="GeneID" id="103711763"/>
<dbReference type="RefSeq" id="XP_008796252.2">
    <property type="nucleotide sequence ID" value="XM_008798030.4"/>
</dbReference>
<dbReference type="OrthoDB" id="1874403at2759"/>
<dbReference type="PROSITE" id="PS50965">
    <property type="entry name" value="NERD"/>
    <property type="match status" value="1"/>
</dbReference>
<gene>
    <name evidence="3" type="primary">LOC103711763</name>
</gene>
<dbReference type="KEGG" id="pda:103711763"/>
<dbReference type="Proteomes" id="UP000228380">
    <property type="component" value="Chromosome 2"/>
</dbReference>
<proteinExistence type="predicted"/>
<evidence type="ECO:0000313" key="2">
    <source>
        <dbReference type="Proteomes" id="UP000228380"/>
    </source>
</evidence>
<dbReference type="AlphaFoldDB" id="A0A8B7CCF2"/>
<name>A0A8B7CCF2_PHODC</name>
<feature type="domain" description="NERD" evidence="1">
    <location>
        <begin position="31"/>
        <end position="148"/>
    </location>
</feature>
<protein>
    <submittedName>
        <fullName evidence="3">Uncharacterized protein LOC103711763</fullName>
    </submittedName>
</protein>
<reference evidence="3" key="2">
    <citation type="submission" date="2025-08" db="UniProtKB">
        <authorList>
            <consortium name="RefSeq"/>
        </authorList>
    </citation>
    <scope>IDENTIFICATION</scope>
    <source>
        <tissue evidence="3">Young leaves</tissue>
    </source>
</reference>
<dbReference type="PANTHER" id="PTHR35287:SF1">
    <property type="entry name" value="SI:ZFOS-911D5.4"/>
    <property type="match status" value="1"/>
</dbReference>
<evidence type="ECO:0000259" key="1">
    <source>
        <dbReference type="PROSITE" id="PS50965"/>
    </source>
</evidence>
<reference evidence="2" key="1">
    <citation type="journal article" date="2019" name="Nat. Commun.">
        <title>Genome-wide association mapping of date palm fruit traits.</title>
        <authorList>
            <person name="Hazzouri K.M."/>
            <person name="Gros-Balthazard M."/>
            <person name="Flowers J.M."/>
            <person name="Copetti D."/>
            <person name="Lemansour A."/>
            <person name="Lebrun M."/>
            <person name="Masmoudi K."/>
            <person name="Ferrand S."/>
            <person name="Dhar M.I."/>
            <person name="Fresquez Z.A."/>
            <person name="Rosas U."/>
            <person name="Zhang J."/>
            <person name="Talag J."/>
            <person name="Lee S."/>
            <person name="Kudrna D."/>
            <person name="Powell R.F."/>
            <person name="Leitch I.J."/>
            <person name="Krueger R.R."/>
            <person name="Wing R.A."/>
            <person name="Amiri K.M.A."/>
            <person name="Purugganan M.D."/>
        </authorList>
    </citation>
    <scope>NUCLEOTIDE SEQUENCE [LARGE SCALE GENOMIC DNA]</scope>
    <source>
        <strain evidence="2">cv. Khalas</strain>
    </source>
</reference>
<dbReference type="PANTHER" id="PTHR35287">
    <property type="entry name" value="SI:ZFOS-911D5.4"/>
    <property type="match status" value="1"/>
</dbReference>